<name>A0A0W1A4R2_9GAMM</name>
<evidence type="ECO:0000313" key="2">
    <source>
        <dbReference type="Proteomes" id="UP000054729"/>
    </source>
</evidence>
<dbReference type="OrthoDB" id="5636353at2"/>
<dbReference type="STRING" id="66969.Lwal_2036"/>
<dbReference type="PATRIC" id="fig|66969.6.peg.2218"/>
<accession>A0A0W1A4R2</accession>
<organism evidence="1 2">
    <name type="scientific">Legionella waltersii</name>
    <dbReference type="NCBI Taxonomy" id="66969"/>
    <lineage>
        <taxon>Bacteria</taxon>
        <taxon>Pseudomonadati</taxon>
        <taxon>Pseudomonadota</taxon>
        <taxon>Gammaproteobacteria</taxon>
        <taxon>Legionellales</taxon>
        <taxon>Legionellaceae</taxon>
        <taxon>Legionella</taxon>
    </lineage>
</organism>
<sequence>MRTIELLITREIKHNGLAVCLKPTNTFVLTPTLTHEIRTLQNRIAEQYLTNPWDGVLYVVWYLSANNQRAWRGLDFEFIVKCLIKNQEKHIEHYLQELFDLLYLNYISLGLPLLNCSIVNHKLMGISQEFFLLNQINFFKRHNPNSTNSIIEPLDFDKTFKKYAFPRFIYEHSRVYGFNSCNLNAMRDTLKHIHLNPLDESQLKSIKEIFDGIRDETQHGIYELAVKKLKVIKRMADIQVKNQVIYTPNQESSAA</sequence>
<comment type="caution">
    <text evidence="1">The sequence shown here is derived from an EMBL/GenBank/DDBJ whole genome shotgun (WGS) entry which is preliminary data.</text>
</comment>
<keyword evidence="2" id="KW-1185">Reference proteome</keyword>
<proteinExistence type="predicted"/>
<evidence type="ECO:0000313" key="1">
    <source>
        <dbReference type="EMBL" id="KTD76314.1"/>
    </source>
</evidence>
<dbReference type="RefSeq" id="WP_058480685.1">
    <property type="nucleotide sequence ID" value="NZ_CAAAIQ010000020.1"/>
</dbReference>
<dbReference type="Proteomes" id="UP000054729">
    <property type="component" value="Unassembled WGS sequence"/>
</dbReference>
<gene>
    <name evidence="1" type="ORF">Lwal_2036</name>
</gene>
<protein>
    <submittedName>
        <fullName evidence="1">Uncharacterized protein</fullName>
    </submittedName>
</protein>
<reference evidence="1 2" key="1">
    <citation type="submission" date="2015-11" db="EMBL/GenBank/DDBJ databases">
        <title>Genomic analysis of 38 Legionella species identifies large and diverse effector repertoires.</title>
        <authorList>
            <person name="Burstein D."/>
            <person name="Amaro F."/>
            <person name="Zusman T."/>
            <person name="Lifshitz Z."/>
            <person name="Cohen O."/>
            <person name="Gilbert J.A."/>
            <person name="Pupko T."/>
            <person name="Shuman H.A."/>
            <person name="Segal G."/>
        </authorList>
    </citation>
    <scope>NUCLEOTIDE SEQUENCE [LARGE SCALE GENOMIC DNA]</scope>
    <source>
        <strain evidence="1 2">ATCC 51914</strain>
    </source>
</reference>
<dbReference type="EMBL" id="LNZB01000051">
    <property type="protein sequence ID" value="KTD76314.1"/>
    <property type="molecule type" value="Genomic_DNA"/>
</dbReference>
<dbReference type="AlphaFoldDB" id="A0A0W1A4R2"/>